<sequence>MPFVYKTIIILFSEVILSLLFWLFTPKSVNNKKFDPKSTVKGILERLFMTYSLCQGFPHVLTLFGALKLGTRLKRADKEDTPENIKKEAAYNDYYLIGNLISVALSIFYYTLFK</sequence>
<protein>
    <recommendedName>
        <fullName evidence="4">DUF4149 domain-containing protein</fullName>
    </recommendedName>
</protein>
<dbReference type="EMBL" id="JBDJNQ010000004">
    <property type="protein sequence ID" value="MEN5377761.1"/>
    <property type="molecule type" value="Genomic_DNA"/>
</dbReference>
<accession>A0ABV0BSS2</accession>
<dbReference type="RefSeq" id="WP_183912350.1">
    <property type="nucleotide sequence ID" value="NZ_JBDJLH010000002.1"/>
</dbReference>
<keyword evidence="1" id="KW-0812">Transmembrane</keyword>
<gene>
    <name evidence="2" type="ORF">ABE541_10840</name>
</gene>
<feature type="transmembrane region" description="Helical" evidence="1">
    <location>
        <begin position="46"/>
        <end position="67"/>
    </location>
</feature>
<feature type="transmembrane region" description="Helical" evidence="1">
    <location>
        <begin position="6"/>
        <end position="25"/>
    </location>
</feature>
<proteinExistence type="predicted"/>
<organism evidence="2 3">
    <name type="scientific">Sphingobacterium kitahiroshimense</name>
    <dbReference type="NCBI Taxonomy" id="470446"/>
    <lineage>
        <taxon>Bacteria</taxon>
        <taxon>Pseudomonadati</taxon>
        <taxon>Bacteroidota</taxon>
        <taxon>Sphingobacteriia</taxon>
        <taxon>Sphingobacteriales</taxon>
        <taxon>Sphingobacteriaceae</taxon>
        <taxon>Sphingobacterium</taxon>
    </lineage>
</organism>
<evidence type="ECO:0000313" key="2">
    <source>
        <dbReference type="EMBL" id="MEN5377761.1"/>
    </source>
</evidence>
<keyword evidence="1" id="KW-0472">Membrane</keyword>
<keyword evidence="1" id="KW-1133">Transmembrane helix</keyword>
<reference evidence="2 3" key="1">
    <citation type="submission" date="2024-04" db="EMBL/GenBank/DDBJ databases">
        <title>WGS of bacteria from Torrens River.</title>
        <authorList>
            <person name="Wyrsch E.R."/>
            <person name="Drigo B."/>
        </authorList>
    </citation>
    <scope>NUCLEOTIDE SEQUENCE [LARGE SCALE GENOMIC DNA]</scope>
    <source>
        <strain evidence="2 3">TWI391</strain>
    </source>
</reference>
<comment type="caution">
    <text evidence="2">The sequence shown here is derived from an EMBL/GenBank/DDBJ whole genome shotgun (WGS) entry which is preliminary data.</text>
</comment>
<evidence type="ECO:0008006" key="4">
    <source>
        <dbReference type="Google" id="ProtNLM"/>
    </source>
</evidence>
<keyword evidence="3" id="KW-1185">Reference proteome</keyword>
<feature type="transmembrane region" description="Helical" evidence="1">
    <location>
        <begin position="94"/>
        <end position="113"/>
    </location>
</feature>
<name>A0ABV0BSS2_9SPHI</name>
<evidence type="ECO:0000256" key="1">
    <source>
        <dbReference type="SAM" id="Phobius"/>
    </source>
</evidence>
<dbReference type="Proteomes" id="UP001409291">
    <property type="component" value="Unassembled WGS sequence"/>
</dbReference>
<evidence type="ECO:0000313" key="3">
    <source>
        <dbReference type="Proteomes" id="UP001409291"/>
    </source>
</evidence>